<dbReference type="InterPro" id="IPR020472">
    <property type="entry name" value="WD40_PAC1"/>
</dbReference>
<dbReference type="InterPro" id="IPR019775">
    <property type="entry name" value="WD40_repeat_CS"/>
</dbReference>
<dbReference type="GO" id="GO:0042393">
    <property type="term" value="F:histone binding"/>
    <property type="evidence" value="ECO:0007669"/>
    <property type="project" value="TreeGrafter"/>
</dbReference>
<dbReference type="Pfam" id="PF00400">
    <property type="entry name" value="WD40"/>
    <property type="match status" value="3"/>
</dbReference>
<dbReference type="GeneID" id="34520168"/>
<dbReference type="GO" id="GO:0048188">
    <property type="term" value="C:Set1C/COMPASS complex"/>
    <property type="evidence" value="ECO:0007669"/>
    <property type="project" value="TreeGrafter"/>
</dbReference>
<dbReference type="STRING" id="1382522.W6MKA6"/>
<organism evidence="4 5">
    <name type="scientific">Kuraishia capsulata CBS 1993</name>
    <dbReference type="NCBI Taxonomy" id="1382522"/>
    <lineage>
        <taxon>Eukaryota</taxon>
        <taxon>Fungi</taxon>
        <taxon>Dikarya</taxon>
        <taxon>Ascomycota</taxon>
        <taxon>Saccharomycotina</taxon>
        <taxon>Pichiomycetes</taxon>
        <taxon>Pichiales</taxon>
        <taxon>Pichiaceae</taxon>
        <taxon>Kuraishia</taxon>
    </lineage>
</organism>
<sequence>MIASASYDGQIRIFDTETGQCLKTLIYDRGGSSSPVSYVRFSPNGKYVLASSLDGSIRLWDYMNNKVAKTFTADKEPIAEKYTCGTRFLLLDGQSQPLVVSGSDSGKIYIWDVQSKDILSVLNGGDEDSDSNCPVLQVDAFDNGVALVSVSRDGVLKVWDLIDKKKDVEME</sequence>
<dbReference type="SMART" id="SM00320">
    <property type="entry name" value="WD40"/>
    <property type="match status" value="3"/>
</dbReference>
<keyword evidence="5" id="KW-1185">Reference proteome</keyword>
<dbReference type="PANTHER" id="PTHR22847">
    <property type="entry name" value="WD40 REPEAT PROTEIN"/>
    <property type="match status" value="1"/>
</dbReference>
<dbReference type="EMBL" id="HG793127">
    <property type="protein sequence ID" value="CDK26781.1"/>
    <property type="molecule type" value="Genomic_DNA"/>
</dbReference>
<dbReference type="PROSITE" id="PS50082">
    <property type="entry name" value="WD_REPEATS_2"/>
    <property type="match status" value="3"/>
</dbReference>
<dbReference type="InterPro" id="IPR036322">
    <property type="entry name" value="WD40_repeat_dom_sf"/>
</dbReference>
<feature type="repeat" description="WD" evidence="3">
    <location>
        <begin position="1"/>
        <end position="24"/>
    </location>
</feature>
<dbReference type="InterPro" id="IPR001680">
    <property type="entry name" value="WD40_rpt"/>
</dbReference>
<feature type="repeat" description="WD" evidence="3">
    <location>
        <begin position="98"/>
        <end position="121"/>
    </location>
</feature>
<name>W6MKA6_9ASCO</name>
<evidence type="ECO:0000313" key="4">
    <source>
        <dbReference type="EMBL" id="CDK26781.1"/>
    </source>
</evidence>
<accession>W6MKA6</accession>
<evidence type="ECO:0000313" key="5">
    <source>
        <dbReference type="Proteomes" id="UP000019384"/>
    </source>
</evidence>
<keyword evidence="1 3" id="KW-0853">WD repeat</keyword>
<evidence type="ECO:0000256" key="1">
    <source>
        <dbReference type="ARBA" id="ARBA00022574"/>
    </source>
</evidence>
<dbReference type="PRINTS" id="PR00320">
    <property type="entry name" value="GPROTEINBRPT"/>
</dbReference>
<dbReference type="InterPro" id="IPR015943">
    <property type="entry name" value="WD40/YVTN_repeat-like_dom_sf"/>
</dbReference>
<dbReference type="HOGENOM" id="CLU_133380_0_0_1"/>
<protein>
    <submittedName>
        <fullName evidence="4">Uncharacterized protein</fullName>
    </submittedName>
</protein>
<proteinExistence type="predicted"/>
<reference evidence="4" key="1">
    <citation type="submission" date="2013-12" db="EMBL/GenBank/DDBJ databases">
        <authorList>
            <person name="Genoscope - CEA"/>
        </authorList>
    </citation>
    <scope>NUCLEOTIDE SEQUENCE</scope>
    <source>
        <strain evidence="4">CBS 1993</strain>
    </source>
</reference>
<reference evidence="4" key="2">
    <citation type="submission" date="2014-02" db="EMBL/GenBank/DDBJ databases">
        <title>Complete DNA sequence of /Kuraishia capsulata/ illustrates novel genomic features among budding yeasts (/Saccharomycotina/).</title>
        <authorList>
            <person name="Morales L."/>
            <person name="Noel B."/>
            <person name="Porcel B."/>
            <person name="Marcet-Houben M."/>
            <person name="Hullo M-F."/>
            <person name="Sacerdot C."/>
            <person name="Tekaia F."/>
            <person name="Leh-Louis V."/>
            <person name="Despons L."/>
            <person name="Khanna V."/>
            <person name="Aury J-M."/>
            <person name="Barbe V."/>
            <person name="Couloux A."/>
            <person name="Labadie K."/>
            <person name="Pelletier E."/>
            <person name="Souciet J-L."/>
            <person name="Boekhout T."/>
            <person name="Gabaldon T."/>
            <person name="Wincker P."/>
            <person name="Dujon B."/>
        </authorList>
    </citation>
    <scope>NUCLEOTIDE SEQUENCE</scope>
    <source>
        <strain evidence="4">CBS 1993</strain>
    </source>
</reference>
<dbReference type="AlphaFoldDB" id="W6MKA6"/>
<dbReference type="PROSITE" id="PS50294">
    <property type="entry name" value="WD_REPEATS_REGION"/>
    <property type="match status" value="1"/>
</dbReference>
<gene>
    <name evidence="4" type="ORF">KUCA_T00002755001</name>
</gene>
<evidence type="ECO:0000256" key="3">
    <source>
        <dbReference type="PROSITE-ProRule" id="PRU00221"/>
    </source>
</evidence>
<feature type="repeat" description="WD" evidence="3">
    <location>
        <begin position="29"/>
        <end position="70"/>
    </location>
</feature>
<dbReference type="PANTHER" id="PTHR22847:SF637">
    <property type="entry name" value="WD REPEAT DOMAIN 5B"/>
    <property type="match status" value="1"/>
</dbReference>
<dbReference type="Gene3D" id="2.130.10.10">
    <property type="entry name" value="YVTN repeat-like/Quinoprotein amine dehydrogenase"/>
    <property type="match status" value="1"/>
</dbReference>
<keyword evidence="2" id="KW-0677">Repeat</keyword>
<dbReference type="OrthoDB" id="674604at2759"/>
<dbReference type="PROSITE" id="PS00678">
    <property type="entry name" value="WD_REPEATS_1"/>
    <property type="match status" value="1"/>
</dbReference>
<dbReference type="SUPFAM" id="SSF50978">
    <property type="entry name" value="WD40 repeat-like"/>
    <property type="match status" value="1"/>
</dbReference>
<dbReference type="Proteomes" id="UP000019384">
    <property type="component" value="Unassembled WGS sequence"/>
</dbReference>
<evidence type="ECO:0000256" key="2">
    <source>
        <dbReference type="ARBA" id="ARBA00022737"/>
    </source>
</evidence>
<dbReference type="RefSeq" id="XP_022458780.1">
    <property type="nucleotide sequence ID" value="XM_022603035.1"/>
</dbReference>